<feature type="transmembrane region" description="Helical" evidence="1">
    <location>
        <begin position="20"/>
        <end position="39"/>
    </location>
</feature>
<gene>
    <name evidence="4" type="ORF">GCM10009092_00640</name>
</gene>
<dbReference type="Gene3D" id="3.30.70.270">
    <property type="match status" value="1"/>
</dbReference>
<dbReference type="InterPro" id="IPR050706">
    <property type="entry name" value="Cyclic-di-GMP_PDE-like"/>
</dbReference>
<evidence type="ECO:0000313" key="5">
    <source>
        <dbReference type="Proteomes" id="UP001501757"/>
    </source>
</evidence>
<dbReference type="SMART" id="SM00052">
    <property type="entry name" value="EAL"/>
    <property type="match status" value="1"/>
</dbReference>
<sequence>MNEQRGAKLTGGLSLKAQLYGLLAILLALAFASALYTNVEGIRAYQAKQLASHAQDAAHNLGLAISPHLDEPDLILAETMASAIFDSGYYEQIQFTDAEGNVRFKRTHEGGEIAAPKWFRQWFVLDAPIMQSEVANGWVAGGVLTVQSHVGQAYETLWQSAVSLSLNTLWLLVAAMLIGYLILKAVLSPLSALQSQALAIMRKEFRQVKRRPFTMELRALVNAFNQMVSNTERSFSEQAAYAKRLSEQLYIDGLSGLPNRQALLMQFEPQKEEALLHHDNLQLGLIRLPSLTELNQQQGYAAGDEYLLHCKNLVEQILSQYPDSRLYRLSGSELAILSRLDTEQHQQLVEQLHNVFQSQSPELYPQGFAQVFITDVGMQEPFQDAIARLDTLHLTHNSIEPSTVQQMAVPQQSRQHWQTIIRQYTAMAQTGMAIENQSQFDQINDQLAGHFELMLQPILSNTGEILYSESLVRFNWRQDSLSTAATFAMAERLNLGPALERAVLCFILSTLRHYKEHKTGINLSNVFVTDKQHQQWLLTLLKTLKGQLPSLVFEIKESALHHQGNRINDLIQALHSNGAEVTIEHFGAHLGSFQAIGNLDIDYVKIDGSFIRSLNQNNNLFFVQSLTQICHAVGIKVLASHVENATTARQCLQLHLDGIQGRGIADAASINDCFKNFIYSDTPAGLELRNQFLS</sequence>
<dbReference type="Pfam" id="PF00563">
    <property type="entry name" value="EAL"/>
    <property type="match status" value="1"/>
</dbReference>
<dbReference type="SUPFAM" id="SSF141868">
    <property type="entry name" value="EAL domain-like"/>
    <property type="match status" value="1"/>
</dbReference>
<dbReference type="Gene3D" id="6.20.270.20">
    <property type="entry name" value="LapD/MoxY periplasmic domain"/>
    <property type="match status" value="1"/>
</dbReference>
<evidence type="ECO:0000259" key="3">
    <source>
        <dbReference type="PROSITE" id="PS50885"/>
    </source>
</evidence>
<reference evidence="4 5" key="1">
    <citation type="journal article" date="2019" name="Int. J. Syst. Evol. Microbiol.">
        <title>The Global Catalogue of Microorganisms (GCM) 10K type strain sequencing project: providing services to taxonomists for standard genome sequencing and annotation.</title>
        <authorList>
            <consortium name="The Broad Institute Genomics Platform"/>
            <consortium name="The Broad Institute Genome Sequencing Center for Infectious Disease"/>
            <person name="Wu L."/>
            <person name="Ma J."/>
        </authorList>
    </citation>
    <scope>NUCLEOTIDE SEQUENCE [LARGE SCALE GENOMIC DNA]</scope>
    <source>
        <strain evidence="4 5">JCM 13378</strain>
    </source>
</reference>
<feature type="domain" description="EAL" evidence="2">
    <location>
        <begin position="433"/>
        <end position="681"/>
    </location>
</feature>
<name>A0ABN0WJT3_9ALTE</name>
<comment type="caution">
    <text evidence="4">The sequence shown here is derived from an EMBL/GenBank/DDBJ whole genome shotgun (WGS) entry which is preliminary data.</text>
</comment>
<dbReference type="InterPro" id="IPR035919">
    <property type="entry name" value="EAL_sf"/>
</dbReference>
<evidence type="ECO:0000256" key="1">
    <source>
        <dbReference type="SAM" id="Phobius"/>
    </source>
</evidence>
<protein>
    <submittedName>
        <fullName evidence="4">EAL domain-containing protein</fullName>
    </submittedName>
</protein>
<dbReference type="Gene3D" id="3.20.20.450">
    <property type="entry name" value="EAL domain"/>
    <property type="match status" value="1"/>
</dbReference>
<dbReference type="InterPro" id="IPR001633">
    <property type="entry name" value="EAL_dom"/>
</dbReference>
<dbReference type="Gene3D" id="3.30.110.200">
    <property type="match status" value="1"/>
</dbReference>
<dbReference type="InterPro" id="IPR042461">
    <property type="entry name" value="LapD_MoxY_peri_C"/>
</dbReference>
<dbReference type="PROSITE" id="PS50883">
    <property type="entry name" value="EAL"/>
    <property type="match status" value="1"/>
</dbReference>
<evidence type="ECO:0000313" key="4">
    <source>
        <dbReference type="EMBL" id="GAA0340011.1"/>
    </source>
</evidence>
<dbReference type="InterPro" id="IPR032244">
    <property type="entry name" value="LapD_MoxY_N"/>
</dbReference>
<feature type="domain" description="HAMP" evidence="3">
    <location>
        <begin position="184"/>
        <end position="236"/>
    </location>
</feature>
<feature type="transmembrane region" description="Helical" evidence="1">
    <location>
        <begin position="169"/>
        <end position="187"/>
    </location>
</feature>
<dbReference type="RefSeq" id="WP_343840298.1">
    <property type="nucleotide sequence ID" value="NZ_BAAAEI010000001.1"/>
</dbReference>
<keyword evidence="5" id="KW-1185">Reference proteome</keyword>
<dbReference type="Pfam" id="PF00990">
    <property type="entry name" value="GGDEF"/>
    <property type="match status" value="1"/>
</dbReference>
<dbReference type="InterPro" id="IPR043128">
    <property type="entry name" value="Rev_trsase/Diguanyl_cyclase"/>
</dbReference>
<dbReference type="InterPro" id="IPR029787">
    <property type="entry name" value="Nucleotide_cyclase"/>
</dbReference>
<evidence type="ECO:0000259" key="2">
    <source>
        <dbReference type="PROSITE" id="PS50883"/>
    </source>
</evidence>
<dbReference type="PANTHER" id="PTHR33121">
    <property type="entry name" value="CYCLIC DI-GMP PHOSPHODIESTERASE PDEF"/>
    <property type="match status" value="1"/>
</dbReference>
<dbReference type="EMBL" id="BAAAEI010000001">
    <property type="protein sequence ID" value="GAA0340011.1"/>
    <property type="molecule type" value="Genomic_DNA"/>
</dbReference>
<dbReference type="PANTHER" id="PTHR33121:SF23">
    <property type="entry name" value="CYCLIC DI-GMP PHOSPHODIESTERASE PDEB"/>
    <property type="match status" value="1"/>
</dbReference>
<dbReference type="InterPro" id="IPR000160">
    <property type="entry name" value="GGDEF_dom"/>
</dbReference>
<dbReference type="Pfam" id="PF16448">
    <property type="entry name" value="LapD_MoxY_N"/>
    <property type="match status" value="1"/>
</dbReference>
<dbReference type="PROSITE" id="PS50885">
    <property type="entry name" value="HAMP"/>
    <property type="match status" value="1"/>
</dbReference>
<dbReference type="Proteomes" id="UP001501757">
    <property type="component" value="Unassembled WGS sequence"/>
</dbReference>
<keyword evidence="1" id="KW-1133">Transmembrane helix</keyword>
<dbReference type="InterPro" id="IPR003660">
    <property type="entry name" value="HAMP_dom"/>
</dbReference>
<keyword evidence="1" id="KW-0812">Transmembrane</keyword>
<keyword evidence="1" id="KW-0472">Membrane</keyword>
<accession>A0ABN0WJT3</accession>
<organism evidence="4 5">
    <name type="scientific">Bowmanella denitrificans</name>
    <dbReference type="NCBI Taxonomy" id="366582"/>
    <lineage>
        <taxon>Bacteria</taxon>
        <taxon>Pseudomonadati</taxon>
        <taxon>Pseudomonadota</taxon>
        <taxon>Gammaproteobacteria</taxon>
        <taxon>Alteromonadales</taxon>
        <taxon>Alteromonadaceae</taxon>
        <taxon>Bowmanella</taxon>
    </lineage>
</organism>
<dbReference type="SUPFAM" id="SSF55073">
    <property type="entry name" value="Nucleotide cyclase"/>
    <property type="match status" value="1"/>
</dbReference>
<dbReference type="CDD" id="cd01948">
    <property type="entry name" value="EAL"/>
    <property type="match status" value="1"/>
</dbReference>
<proteinExistence type="predicted"/>
<dbReference type="SMART" id="SM00267">
    <property type="entry name" value="GGDEF"/>
    <property type="match status" value="1"/>
</dbReference>